<gene>
    <name evidence="3" type="ORF">EDS130_LOCUS34127</name>
    <name evidence="2" type="ORF">XAT740_LOCUS8043</name>
</gene>
<name>A0A815ID41_ADIRI</name>
<dbReference type="PANTHER" id="PTHR24104:SF25">
    <property type="entry name" value="PROTEIN LIN-41"/>
    <property type="match status" value="1"/>
</dbReference>
<dbReference type="Gene3D" id="2.40.10.500">
    <property type="match status" value="1"/>
</dbReference>
<protein>
    <submittedName>
        <fullName evidence="3">Uncharacterized protein</fullName>
    </submittedName>
</protein>
<dbReference type="AlphaFoldDB" id="A0A815ID41"/>
<accession>A0A815ID41</accession>
<evidence type="ECO:0000313" key="4">
    <source>
        <dbReference type="Proteomes" id="UP000663828"/>
    </source>
</evidence>
<dbReference type="Proteomes" id="UP000663828">
    <property type="component" value="Unassembled WGS sequence"/>
</dbReference>
<evidence type="ECO:0000313" key="2">
    <source>
        <dbReference type="EMBL" id="CAF0901412.1"/>
    </source>
</evidence>
<evidence type="ECO:0000313" key="3">
    <source>
        <dbReference type="EMBL" id="CAF1366500.1"/>
    </source>
</evidence>
<proteinExistence type="predicted"/>
<comment type="caution">
    <text evidence="3">The sequence shown here is derived from an EMBL/GenBank/DDBJ whole genome shotgun (WGS) entry which is preliminary data.</text>
</comment>
<reference evidence="3" key="1">
    <citation type="submission" date="2021-02" db="EMBL/GenBank/DDBJ databases">
        <authorList>
            <person name="Nowell W R."/>
        </authorList>
    </citation>
    <scope>NUCLEOTIDE SEQUENCE</scope>
</reference>
<dbReference type="PANTHER" id="PTHR24104">
    <property type="entry name" value="E3 UBIQUITIN-PROTEIN LIGASE NHLRC1-RELATED"/>
    <property type="match status" value="1"/>
</dbReference>
<dbReference type="GO" id="GO:0008270">
    <property type="term" value="F:zinc ion binding"/>
    <property type="evidence" value="ECO:0007669"/>
    <property type="project" value="UniProtKB-KW"/>
</dbReference>
<dbReference type="EMBL" id="CAJNOR010000394">
    <property type="protein sequence ID" value="CAF0901412.1"/>
    <property type="molecule type" value="Genomic_DNA"/>
</dbReference>
<keyword evidence="4" id="KW-1185">Reference proteome</keyword>
<dbReference type="InterPro" id="IPR050952">
    <property type="entry name" value="TRIM-NHL_E3_ligases"/>
</dbReference>
<keyword evidence="1" id="KW-1133">Transmembrane helix</keyword>
<keyword evidence="1" id="KW-0812">Transmembrane</keyword>
<evidence type="ECO:0000256" key="1">
    <source>
        <dbReference type="SAM" id="Phobius"/>
    </source>
</evidence>
<feature type="transmembrane region" description="Helical" evidence="1">
    <location>
        <begin position="40"/>
        <end position="63"/>
    </location>
</feature>
<keyword evidence="1" id="KW-0472">Membrane</keyword>
<dbReference type="Gene3D" id="2.120.10.30">
    <property type="entry name" value="TolB, C-terminal domain"/>
    <property type="match status" value="1"/>
</dbReference>
<evidence type="ECO:0000313" key="5">
    <source>
        <dbReference type="Proteomes" id="UP000663852"/>
    </source>
</evidence>
<dbReference type="OrthoDB" id="10053353at2759"/>
<dbReference type="Proteomes" id="UP000663852">
    <property type="component" value="Unassembled WGS sequence"/>
</dbReference>
<dbReference type="InterPro" id="IPR011042">
    <property type="entry name" value="6-blade_b-propeller_TolB-like"/>
</dbReference>
<organism evidence="3 5">
    <name type="scientific">Adineta ricciae</name>
    <name type="common">Rotifer</name>
    <dbReference type="NCBI Taxonomy" id="249248"/>
    <lineage>
        <taxon>Eukaryota</taxon>
        <taxon>Metazoa</taxon>
        <taxon>Spiralia</taxon>
        <taxon>Gnathifera</taxon>
        <taxon>Rotifera</taxon>
        <taxon>Eurotatoria</taxon>
        <taxon>Bdelloidea</taxon>
        <taxon>Adinetida</taxon>
        <taxon>Adinetidae</taxon>
        <taxon>Adineta</taxon>
    </lineage>
</organism>
<dbReference type="SUPFAM" id="SSF63825">
    <property type="entry name" value="YWTD domain"/>
    <property type="match status" value="1"/>
</dbReference>
<sequence>MNDNIEQDLSNTNSTNGYVRLSTDDNQINRNYVILTYKQILTVVSCVLTIIILLLVTIVIIFVKTNNQTIYTTYNTTSGTTITTTETSTIELTTSTKTTTKILSKIETSTTQSVLSSSCPIPITNAEWNQKSIIFVNPLARCLLNENGLCRPQDLFIDNMHDNLYVVDTQNNRIQKYSLTEPYDPQQGAVGLTVASKNLIEPQSIFVDNETEDMYILDHITKITQRSFDSGYRVHLWKKNDQTGRILFSEVVGEYGFGKNQASYLTLDKEMNIYVGTKFYIKKWLFSSNYTKKMHVAGKTGAEASGPSDLWDPYAFYVDDDLTLYIADWQNKRIQKWLFNATEGITLASNLLYVYGLTMGCNGYLYYTDVYDHSIFQLNLKNNEKTRVIGDGSQRPLKKMLFATVMKFDKFGNIFVIDSDSGYRIRKFSIIQK</sequence>
<dbReference type="EMBL" id="CAJNOJ010000281">
    <property type="protein sequence ID" value="CAF1366500.1"/>
    <property type="molecule type" value="Genomic_DNA"/>
</dbReference>